<evidence type="ECO:0000259" key="9">
    <source>
        <dbReference type="PROSITE" id="PS50878"/>
    </source>
</evidence>
<dbReference type="Pfam" id="PF13456">
    <property type="entry name" value="RVT_3"/>
    <property type="match status" value="1"/>
</dbReference>
<dbReference type="Gene3D" id="3.30.70.270">
    <property type="match status" value="2"/>
</dbReference>
<feature type="coiled-coil region" evidence="7">
    <location>
        <begin position="15"/>
        <end position="56"/>
    </location>
</feature>
<dbReference type="PANTHER" id="PTHR37984:SF5">
    <property type="entry name" value="PROTEIN NYNRIN-LIKE"/>
    <property type="match status" value="1"/>
</dbReference>
<dbReference type="SUPFAM" id="SSF53098">
    <property type="entry name" value="Ribonuclease H-like"/>
    <property type="match status" value="1"/>
</dbReference>
<sequence>MERITSIDGGSGMNLQAAVGEINCLKAKMTAMEQEKAAEKEKEREEEAELDNIQDSQPLAQALWDAQHLMAVGTQTAIIGAEEHLKCKLLSSTLKDAALRWYMNLPKNSIASYTDFHKKFIHQFAGSKHVQVTATSLFGIRQGHNENLRQYLARFNEATIQVSNPNQEMFVAAVQNGLKAGHFNESLAQKPASTMQEVMKRAECYIKGEESNAEKRSRDSREKPSSRRSPERYNRGSNQRSGRYEDQGGGRYRQPWRSNERTYRAREEYTELNDSKVHVLDEILSSGLARLPPAPDSNARMSANENAWCHYHRAKGHDTEKCYRLKDLIEKLISSGHLRKFLERAAKGDLNKRSPPRSPRRSPPREDDEKEPKRITVNTIAGGFAGGGESKAARKRYLRRIIQETNTVAHVSSSRAPEISFSPSDGEGVFPHDDDPLVIQVQILNCDVKRVLIDSGSSADIMYWEAFKAMQLAGEQLQPYNGTLVGFGGEQVEVMGHVTLLTTFGEKENAKTIKVRYLVVKTTFTSYNIIIGRPAFNTLGAVLSTLYLSMKYPLDDGRVGTVRGNQAQGRQCYELSLRLKRNQVPADQPIISRVNMIIRANMVETSDLDPREEFQDRRMKEKIIEILRKNVDLFAWKPSNMLGIDETIITHKLAIAPNSKPVSQRKRKVGEERRTTIDEEVHKLKEAGFIEEIKYPEWLANVVLVKKSNGKCRMCVDFTDLNKACPKDPYPLPSIDRLIDGASGYKTLSFMDAYSGYNQIKMNTLDAPHTTFMSNTCNYHYTVMPFGLKNAGATYQRLMDRVFAHQIGKNLEVYIDDMVVKTTNKGEHHEDLKDILASVRKYNMRLNPAKCSFGVQAGKFLGFLLTNRGIEANPKKCQAIIDMRSPTSVKEVQQLTGRIAALSRFLSCAGEKAFHFFATLKSGERFTWSDKCEEAFQQLKVFLASPPILTRPQLGCPLYLYLAVSENSMSSALVQDIKCEERPVYFVSRIFKGAEIRLHPGTVITTRSDEHAAMDVSLRFAFKVSNNQAEYEALIAGMRLAKEMEVADLRAKSDSQLVTSQVLGEFQAKDPQLIKYLEQVRSLAKHFNTFELIYVPREQNARADLLSKLASTKKPGNNRTVIQETVTKPSTGDLEVWMKEEKVKIKKMAAHYTMVGAELYKRGFSSPMLLCVGETESRRILNEIHNGSCGSHIGGRSLAGKVTRAGFFWPTLLSDANRHGQAKFLLVAVDYFTKWIEAEPVATISSERVKKFYWKNILCRFGIPKYIVSDNGTQFTSESVINFCEEKGIRNTFISVEHPQANGQAESANKIILRAIKRRLEGKDKNWVEHLLPTLWSFHTTIHSSTGETPFKMVYGADAMIPAEVDPPSWRRATLTAEVNSEALKENLDLLDEVRETAHFREFTVKQRASRKYNTRVMAREFREGDLVLKRPMGRDKGGKLAPNWEGPYRIQEAFEGGAYRLETLKGETLPRAWNVVNLRFYYS</sequence>
<dbReference type="InterPro" id="IPR050951">
    <property type="entry name" value="Retrovirus_Pol_polyprotein"/>
</dbReference>
<dbReference type="GO" id="GO:0003676">
    <property type="term" value="F:nucleic acid binding"/>
    <property type="evidence" value="ECO:0007669"/>
    <property type="project" value="InterPro"/>
</dbReference>
<evidence type="ECO:0000256" key="2">
    <source>
        <dbReference type="ARBA" id="ARBA00022695"/>
    </source>
</evidence>
<evidence type="ECO:0000256" key="8">
    <source>
        <dbReference type="SAM" id="MobiDB-lite"/>
    </source>
</evidence>
<evidence type="ECO:0000313" key="11">
    <source>
        <dbReference type="EMBL" id="GAU44909.1"/>
    </source>
</evidence>
<keyword evidence="2" id="KW-0548">Nucleotidyltransferase</keyword>
<dbReference type="OrthoDB" id="1738821at2759"/>
<dbReference type="Gene3D" id="2.40.70.10">
    <property type="entry name" value="Acid Proteases"/>
    <property type="match status" value="1"/>
</dbReference>
<accession>A0A2Z6PH72</accession>
<dbReference type="GO" id="GO:0016779">
    <property type="term" value="F:nucleotidyltransferase activity"/>
    <property type="evidence" value="ECO:0007669"/>
    <property type="project" value="UniProtKB-KW"/>
</dbReference>
<dbReference type="GO" id="GO:0004523">
    <property type="term" value="F:RNA-DNA hybrid ribonuclease activity"/>
    <property type="evidence" value="ECO:0007669"/>
    <property type="project" value="InterPro"/>
</dbReference>
<dbReference type="SUPFAM" id="SSF56672">
    <property type="entry name" value="DNA/RNA polymerases"/>
    <property type="match status" value="1"/>
</dbReference>
<keyword evidence="12" id="KW-1185">Reference proteome</keyword>
<dbReference type="CDD" id="cd09279">
    <property type="entry name" value="RNase_HI_like"/>
    <property type="match status" value="1"/>
</dbReference>
<dbReference type="InterPro" id="IPR043128">
    <property type="entry name" value="Rev_trsase/Diguanyl_cyclase"/>
</dbReference>
<protein>
    <submittedName>
        <fullName evidence="11">Uncharacterized protein</fullName>
    </submittedName>
</protein>
<dbReference type="PROSITE" id="PS50994">
    <property type="entry name" value="INTEGRASE"/>
    <property type="match status" value="1"/>
</dbReference>
<feature type="compositionally biased region" description="Basic and acidic residues" evidence="8">
    <location>
        <begin position="363"/>
        <end position="374"/>
    </location>
</feature>
<dbReference type="CDD" id="cd01647">
    <property type="entry name" value="RT_LTR"/>
    <property type="match status" value="1"/>
</dbReference>
<organism evidence="11 12">
    <name type="scientific">Trifolium subterraneum</name>
    <name type="common">Subterranean clover</name>
    <dbReference type="NCBI Taxonomy" id="3900"/>
    <lineage>
        <taxon>Eukaryota</taxon>
        <taxon>Viridiplantae</taxon>
        <taxon>Streptophyta</taxon>
        <taxon>Embryophyta</taxon>
        <taxon>Tracheophyta</taxon>
        <taxon>Spermatophyta</taxon>
        <taxon>Magnoliopsida</taxon>
        <taxon>eudicotyledons</taxon>
        <taxon>Gunneridae</taxon>
        <taxon>Pentapetalae</taxon>
        <taxon>rosids</taxon>
        <taxon>fabids</taxon>
        <taxon>Fabales</taxon>
        <taxon>Fabaceae</taxon>
        <taxon>Papilionoideae</taxon>
        <taxon>50 kb inversion clade</taxon>
        <taxon>NPAAA clade</taxon>
        <taxon>Hologalegina</taxon>
        <taxon>IRL clade</taxon>
        <taxon>Trifolieae</taxon>
        <taxon>Trifolium</taxon>
    </lineage>
</organism>
<dbReference type="InterPro" id="IPR021109">
    <property type="entry name" value="Peptidase_aspartic_dom_sf"/>
</dbReference>
<evidence type="ECO:0000256" key="1">
    <source>
        <dbReference type="ARBA" id="ARBA00022679"/>
    </source>
</evidence>
<dbReference type="Pfam" id="PF00665">
    <property type="entry name" value="rve"/>
    <property type="match status" value="1"/>
</dbReference>
<dbReference type="InterPro" id="IPR002156">
    <property type="entry name" value="RNaseH_domain"/>
</dbReference>
<proteinExistence type="predicted"/>
<dbReference type="InterPro" id="IPR036397">
    <property type="entry name" value="RNaseH_sf"/>
</dbReference>
<name>A0A2Z6PH72_TRISU</name>
<evidence type="ECO:0000256" key="4">
    <source>
        <dbReference type="ARBA" id="ARBA00022759"/>
    </source>
</evidence>
<feature type="region of interest" description="Disordered" evidence="8">
    <location>
        <begin position="209"/>
        <end position="259"/>
    </location>
</feature>
<evidence type="ECO:0000256" key="7">
    <source>
        <dbReference type="SAM" id="Coils"/>
    </source>
</evidence>
<dbReference type="Gene3D" id="1.10.340.70">
    <property type="match status" value="1"/>
</dbReference>
<reference evidence="12" key="1">
    <citation type="journal article" date="2017" name="Front. Plant Sci.">
        <title>Climate Clever Clovers: New Paradigm to Reduce the Environmental Footprint of Ruminants by Breeding Low Methanogenic Forages Utilizing Haplotype Variation.</title>
        <authorList>
            <person name="Kaur P."/>
            <person name="Appels R."/>
            <person name="Bayer P.E."/>
            <person name="Keeble-Gagnere G."/>
            <person name="Wang J."/>
            <person name="Hirakawa H."/>
            <person name="Shirasawa K."/>
            <person name="Vercoe P."/>
            <person name="Stefanova K."/>
            <person name="Durmic Z."/>
            <person name="Nichols P."/>
            <person name="Revell C."/>
            <person name="Isobe S.N."/>
            <person name="Edwards D."/>
            <person name="Erskine W."/>
        </authorList>
    </citation>
    <scope>NUCLEOTIDE SEQUENCE [LARGE SCALE GENOMIC DNA]</scope>
    <source>
        <strain evidence="12">cv. Daliak</strain>
    </source>
</reference>
<dbReference type="InterPro" id="IPR043502">
    <property type="entry name" value="DNA/RNA_pol_sf"/>
</dbReference>
<keyword evidence="3" id="KW-0540">Nuclease</keyword>
<dbReference type="Pfam" id="PF03732">
    <property type="entry name" value="Retrotrans_gag"/>
    <property type="match status" value="1"/>
</dbReference>
<dbReference type="PROSITE" id="PS50878">
    <property type="entry name" value="RT_POL"/>
    <property type="match status" value="1"/>
</dbReference>
<feature type="domain" description="Reverse transcriptase" evidence="9">
    <location>
        <begin position="686"/>
        <end position="865"/>
    </location>
</feature>
<evidence type="ECO:0000256" key="5">
    <source>
        <dbReference type="ARBA" id="ARBA00023172"/>
    </source>
</evidence>
<feature type="domain" description="Integrase catalytic" evidence="10">
    <location>
        <begin position="1201"/>
        <end position="1358"/>
    </location>
</feature>
<dbReference type="GO" id="GO:0015074">
    <property type="term" value="P:DNA integration"/>
    <property type="evidence" value="ECO:0007669"/>
    <property type="project" value="InterPro"/>
</dbReference>
<dbReference type="Pfam" id="PF00078">
    <property type="entry name" value="RVT_1"/>
    <property type="match status" value="1"/>
</dbReference>
<gene>
    <name evidence="11" type="ORF">TSUD_25720</name>
</gene>
<dbReference type="Gene3D" id="3.10.10.10">
    <property type="entry name" value="HIV Type 1 Reverse Transcriptase, subunit A, domain 1"/>
    <property type="match status" value="1"/>
</dbReference>
<dbReference type="Proteomes" id="UP000242715">
    <property type="component" value="Unassembled WGS sequence"/>
</dbReference>
<dbReference type="InterPro" id="IPR012337">
    <property type="entry name" value="RNaseH-like_sf"/>
</dbReference>
<dbReference type="InterPro" id="IPR041577">
    <property type="entry name" value="RT_RNaseH_2"/>
</dbReference>
<evidence type="ECO:0000313" key="12">
    <source>
        <dbReference type="Proteomes" id="UP000242715"/>
    </source>
</evidence>
<evidence type="ECO:0000256" key="3">
    <source>
        <dbReference type="ARBA" id="ARBA00022722"/>
    </source>
</evidence>
<keyword evidence="1" id="KW-0808">Transferase</keyword>
<keyword evidence="4" id="KW-0255">Endonuclease</keyword>
<dbReference type="CDD" id="cd00303">
    <property type="entry name" value="retropepsin_like"/>
    <property type="match status" value="1"/>
</dbReference>
<keyword evidence="4" id="KW-0378">Hydrolase</keyword>
<evidence type="ECO:0000256" key="6">
    <source>
        <dbReference type="ARBA" id="ARBA00023268"/>
    </source>
</evidence>
<dbReference type="PANTHER" id="PTHR37984">
    <property type="entry name" value="PROTEIN CBG26694"/>
    <property type="match status" value="1"/>
</dbReference>
<dbReference type="Pfam" id="PF17919">
    <property type="entry name" value="RT_RNaseH_2"/>
    <property type="match status" value="1"/>
</dbReference>
<keyword evidence="7" id="KW-0175">Coiled coil</keyword>
<evidence type="ECO:0000259" key="10">
    <source>
        <dbReference type="PROSITE" id="PS50994"/>
    </source>
</evidence>
<feature type="compositionally biased region" description="Basic and acidic residues" evidence="8">
    <location>
        <begin position="209"/>
        <end position="234"/>
    </location>
</feature>
<feature type="region of interest" description="Disordered" evidence="8">
    <location>
        <begin position="344"/>
        <end position="388"/>
    </location>
</feature>
<dbReference type="InterPro" id="IPR005162">
    <property type="entry name" value="Retrotrans_gag_dom"/>
</dbReference>
<dbReference type="EMBL" id="DF974086">
    <property type="protein sequence ID" value="GAU44909.1"/>
    <property type="molecule type" value="Genomic_DNA"/>
</dbReference>
<dbReference type="Gene3D" id="3.30.420.10">
    <property type="entry name" value="Ribonuclease H-like superfamily/Ribonuclease H"/>
    <property type="match status" value="2"/>
</dbReference>
<dbReference type="GO" id="GO:0006310">
    <property type="term" value="P:DNA recombination"/>
    <property type="evidence" value="ECO:0007669"/>
    <property type="project" value="UniProtKB-KW"/>
</dbReference>
<dbReference type="InterPro" id="IPR001584">
    <property type="entry name" value="Integrase_cat-core"/>
</dbReference>
<dbReference type="InterPro" id="IPR000477">
    <property type="entry name" value="RT_dom"/>
</dbReference>
<keyword evidence="6" id="KW-0511">Multifunctional enzyme</keyword>
<keyword evidence="5" id="KW-0233">DNA recombination</keyword>